<organism evidence="2 3">
    <name type="scientific">Panagrellus redivivus</name>
    <name type="common">Microworm</name>
    <dbReference type="NCBI Taxonomy" id="6233"/>
    <lineage>
        <taxon>Eukaryota</taxon>
        <taxon>Metazoa</taxon>
        <taxon>Ecdysozoa</taxon>
        <taxon>Nematoda</taxon>
        <taxon>Chromadorea</taxon>
        <taxon>Rhabditida</taxon>
        <taxon>Tylenchina</taxon>
        <taxon>Panagrolaimomorpha</taxon>
        <taxon>Panagrolaimoidea</taxon>
        <taxon>Panagrolaimidae</taxon>
        <taxon>Panagrellus</taxon>
    </lineage>
</organism>
<reference evidence="2" key="1">
    <citation type="journal article" date="2013" name="Genetics">
        <title>The draft genome and transcriptome of Panagrellus redivivus are shaped by the harsh demands of a free-living lifestyle.</title>
        <authorList>
            <person name="Srinivasan J."/>
            <person name="Dillman A.R."/>
            <person name="Macchietto M.G."/>
            <person name="Heikkinen L."/>
            <person name="Lakso M."/>
            <person name="Fracchia K.M."/>
            <person name="Antoshechkin I."/>
            <person name="Mortazavi A."/>
            <person name="Wong G."/>
            <person name="Sternberg P.W."/>
        </authorList>
    </citation>
    <scope>NUCLEOTIDE SEQUENCE [LARGE SCALE GENOMIC DNA]</scope>
    <source>
        <strain evidence="2">MT8872</strain>
    </source>
</reference>
<evidence type="ECO:0000313" key="3">
    <source>
        <dbReference type="WBParaSite" id="Pan_g12845.t1"/>
    </source>
</evidence>
<keyword evidence="2" id="KW-1185">Reference proteome</keyword>
<dbReference type="WBParaSite" id="Pan_g12845.t1">
    <property type="protein sequence ID" value="Pan_g12845.t1"/>
    <property type="gene ID" value="Pan_g12845"/>
</dbReference>
<evidence type="ECO:0000256" key="1">
    <source>
        <dbReference type="SAM" id="Phobius"/>
    </source>
</evidence>
<reference evidence="3" key="2">
    <citation type="submission" date="2020-10" db="UniProtKB">
        <authorList>
            <consortium name="WormBaseParasite"/>
        </authorList>
    </citation>
    <scope>IDENTIFICATION</scope>
</reference>
<proteinExistence type="predicted"/>
<dbReference type="Proteomes" id="UP000492821">
    <property type="component" value="Unassembled WGS sequence"/>
</dbReference>
<feature type="transmembrane region" description="Helical" evidence="1">
    <location>
        <begin position="91"/>
        <end position="110"/>
    </location>
</feature>
<keyword evidence="1" id="KW-0812">Transmembrane</keyword>
<keyword evidence="1" id="KW-1133">Transmembrane helix</keyword>
<dbReference type="AlphaFoldDB" id="A0A7E4UVC3"/>
<feature type="transmembrane region" description="Helical" evidence="1">
    <location>
        <begin position="12"/>
        <end position="38"/>
    </location>
</feature>
<sequence>MYSTSGDCMNHYTQMMVVVEISTVSAAAISFILIAVAIRKSKSYLNKSTKAKVEKRMILHAAVASWFLFIWVTNVYLSSVFFNMYQFFDHLSFFIFFLQHYPPMLLILWLKSV</sequence>
<name>A0A7E4UVC3_PANRE</name>
<protein>
    <submittedName>
        <fullName evidence="3">Serpentine receptor class gamma</fullName>
    </submittedName>
</protein>
<evidence type="ECO:0000313" key="2">
    <source>
        <dbReference type="Proteomes" id="UP000492821"/>
    </source>
</evidence>
<feature type="transmembrane region" description="Helical" evidence="1">
    <location>
        <begin position="58"/>
        <end position="85"/>
    </location>
</feature>
<keyword evidence="1" id="KW-0472">Membrane</keyword>
<accession>A0A7E4UVC3</accession>